<keyword evidence="6" id="KW-1185">Reference proteome</keyword>
<dbReference type="Pfam" id="PF01807">
    <property type="entry name" value="Zn_ribbon_DnaG"/>
    <property type="match status" value="1"/>
</dbReference>
<comment type="caution">
    <text evidence="5">The sequence shown here is derived from an EMBL/GenBank/DDBJ whole genome shotgun (WGS) entry which is preliminary data.</text>
</comment>
<proteinExistence type="predicted"/>
<dbReference type="RefSeq" id="WP_191318027.1">
    <property type="nucleotide sequence ID" value="NZ_BNCG01000002.1"/>
</dbReference>
<sequence>MMARIAQSEIDRIRSEKRIADIAGVPLRASRMGRGLTGPCPFCGGSDRGQRFEIRLDTNTFVCAVCQAGGDVIRFVELRDGCDFRGAVERLGGGAEAVDPELERQRAAERRAREAERARTAARRAETERRRLYDIWQRAAPPSSPSIAGYLARRGIWQLMSNRLRAVEDMPYYHGREARPGRPDKDRARVVHRGPAMLAPIVGPDGAFSGLHITWIDLAQPKGKAMILDPDTGEALPAKKVRGVKVGGRIELIRCASPIALVIGEGIETVLSVWTAMAAVGRDLDGIAFWSSVDLGNLGGHAAGLAPHPTARRPDGSPLRIPGPVPDMDARAIPVPDSVARVLLLGDGDSDRFLTETTLQRAARRYARLGRDIRRAFAPDGKDFNNLLMEAAA</sequence>
<feature type="domain" description="Zinc finger CHC2-type" evidence="4">
    <location>
        <begin position="36"/>
        <end position="92"/>
    </location>
</feature>
<evidence type="ECO:0000313" key="5">
    <source>
        <dbReference type="EMBL" id="MFC3637046.1"/>
    </source>
</evidence>
<dbReference type="SMART" id="SM00400">
    <property type="entry name" value="ZnF_CHCC"/>
    <property type="match status" value="1"/>
</dbReference>
<keyword evidence="1" id="KW-0479">Metal-binding</keyword>
<dbReference type="PANTHER" id="PTHR30313">
    <property type="entry name" value="DNA PRIMASE"/>
    <property type="match status" value="1"/>
</dbReference>
<evidence type="ECO:0000256" key="1">
    <source>
        <dbReference type="ARBA" id="ARBA00022723"/>
    </source>
</evidence>
<dbReference type="SUPFAM" id="SSF57783">
    <property type="entry name" value="Zinc beta-ribbon"/>
    <property type="match status" value="1"/>
</dbReference>
<keyword evidence="2" id="KW-0863">Zinc-finger</keyword>
<dbReference type="Proteomes" id="UP001595704">
    <property type="component" value="Unassembled WGS sequence"/>
</dbReference>
<dbReference type="InterPro" id="IPR050219">
    <property type="entry name" value="DnaG_primase"/>
</dbReference>
<reference evidence="6" key="1">
    <citation type="journal article" date="2019" name="Int. J. Syst. Evol. Microbiol.">
        <title>The Global Catalogue of Microorganisms (GCM) 10K type strain sequencing project: providing services to taxonomists for standard genome sequencing and annotation.</title>
        <authorList>
            <consortium name="The Broad Institute Genomics Platform"/>
            <consortium name="The Broad Institute Genome Sequencing Center for Infectious Disease"/>
            <person name="Wu L."/>
            <person name="Ma J."/>
        </authorList>
    </citation>
    <scope>NUCLEOTIDE SEQUENCE [LARGE SCALE GENOMIC DNA]</scope>
    <source>
        <strain evidence="6">KCTC 42282</strain>
    </source>
</reference>
<name>A0ABV7UEW5_9HYPH</name>
<dbReference type="PANTHER" id="PTHR30313:SF2">
    <property type="entry name" value="DNA PRIMASE"/>
    <property type="match status" value="1"/>
</dbReference>
<dbReference type="Gene3D" id="3.90.580.10">
    <property type="entry name" value="Zinc finger, CHC2-type domain"/>
    <property type="match status" value="1"/>
</dbReference>
<protein>
    <submittedName>
        <fullName evidence="5">CHC2 zinc finger domain-containing protein</fullName>
    </submittedName>
</protein>
<dbReference type="EMBL" id="JBHRYC010000026">
    <property type="protein sequence ID" value="MFC3637046.1"/>
    <property type="molecule type" value="Genomic_DNA"/>
</dbReference>
<evidence type="ECO:0000313" key="6">
    <source>
        <dbReference type="Proteomes" id="UP001595704"/>
    </source>
</evidence>
<dbReference type="InterPro" id="IPR036977">
    <property type="entry name" value="DNA_primase_Znf_CHC2"/>
</dbReference>
<organism evidence="5 6">
    <name type="scientific">Camelimonas fluminis</name>
    <dbReference type="NCBI Taxonomy" id="1576911"/>
    <lineage>
        <taxon>Bacteria</taxon>
        <taxon>Pseudomonadati</taxon>
        <taxon>Pseudomonadota</taxon>
        <taxon>Alphaproteobacteria</taxon>
        <taxon>Hyphomicrobiales</taxon>
        <taxon>Chelatococcaceae</taxon>
        <taxon>Camelimonas</taxon>
    </lineage>
</organism>
<evidence type="ECO:0000259" key="4">
    <source>
        <dbReference type="SMART" id="SM00400"/>
    </source>
</evidence>
<keyword evidence="3" id="KW-0862">Zinc</keyword>
<evidence type="ECO:0000256" key="2">
    <source>
        <dbReference type="ARBA" id="ARBA00022771"/>
    </source>
</evidence>
<dbReference type="Pfam" id="PF23639">
    <property type="entry name" value="DUF7146"/>
    <property type="match status" value="1"/>
</dbReference>
<evidence type="ECO:0000256" key="3">
    <source>
        <dbReference type="ARBA" id="ARBA00022833"/>
    </source>
</evidence>
<dbReference type="InterPro" id="IPR055570">
    <property type="entry name" value="DUF7146"/>
</dbReference>
<dbReference type="InterPro" id="IPR002694">
    <property type="entry name" value="Znf_CHC2"/>
</dbReference>
<accession>A0ABV7UEW5</accession>
<gene>
    <name evidence="5" type="ORF">ACFONL_06565</name>
</gene>